<dbReference type="AlphaFoldDB" id="A0A6M8FPM3"/>
<gene>
    <name evidence="2" type="ORF">HNE05_19860</name>
</gene>
<sequence>MRPDSRQAGFGLVAAMFVIIIIAAVIAVMARLAVTQNATNSMAIQQARAYQAARAGLEYGIARILADATCADFTLDGFAVLMSCTSSSTPVLEEEGKTSATLFYTIEATATFATPASPDYAYRKLTAVVEKP</sequence>
<keyword evidence="1" id="KW-0812">Transmembrane</keyword>
<dbReference type="KEGG" id="pcam:HNE05_19860"/>
<dbReference type="Proteomes" id="UP000501379">
    <property type="component" value="Chromosome"/>
</dbReference>
<protein>
    <submittedName>
        <fullName evidence="2">Pilus assembly protein MshP</fullName>
    </submittedName>
</protein>
<keyword evidence="3" id="KW-1185">Reference proteome</keyword>
<keyword evidence="1" id="KW-0472">Membrane</keyword>
<proteinExistence type="predicted"/>
<organism evidence="2 3">
    <name type="scientific">Aquipseudomonas campi</name>
    <dbReference type="NCBI Taxonomy" id="2731681"/>
    <lineage>
        <taxon>Bacteria</taxon>
        <taxon>Pseudomonadati</taxon>
        <taxon>Pseudomonadota</taxon>
        <taxon>Gammaproteobacteria</taxon>
        <taxon>Pseudomonadales</taxon>
        <taxon>Pseudomonadaceae</taxon>
        <taxon>Aquipseudomonas</taxon>
    </lineage>
</organism>
<dbReference type="EMBL" id="CP053697">
    <property type="protein sequence ID" value="QKE65799.1"/>
    <property type="molecule type" value="Genomic_DNA"/>
</dbReference>
<evidence type="ECO:0000313" key="3">
    <source>
        <dbReference type="Proteomes" id="UP000501379"/>
    </source>
</evidence>
<reference evidence="2" key="1">
    <citation type="submission" date="2020-07" db="EMBL/GenBank/DDBJ databases">
        <title>Nitrate ammonifying Pseudomonas campi sp. nov. isolated from German agricultural grassland.</title>
        <authorList>
            <person name="Timsy T."/>
            <person name="Ulrich A."/>
            <person name="Spanner T."/>
            <person name="Foesel B."/>
            <person name="Kolb S."/>
            <person name="Horn M.A."/>
            <person name="Behrendt U."/>
        </authorList>
    </citation>
    <scope>NUCLEOTIDE SEQUENCE</scope>
    <source>
        <strain evidence="2">S1-A32-2</strain>
    </source>
</reference>
<accession>A0A6M8FPM3</accession>
<keyword evidence="1" id="KW-1133">Transmembrane helix</keyword>
<name>A0A6M8FPM3_9GAMM</name>
<evidence type="ECO:0000256" key="1">
    <source>
        <dbReference type="SAM" id="Phobius"/>
    </source>
</evidence>
<evidence type="ECO:0000313" key="2">
    <source>
        <dbReference type="EMBL" id="QKE65799.1"/>
    </source>
</evidence>
<feature type="transmembrane region" description="Helical" evidence="1">
    <location>
        <begin position="12"/>
        <end position="34"/>
    </location>
</feature>